<evidence type="ECO:0000256" key="6">
    <source>
        <dbReference type="ARBA" id="ARBA00023163"/>
    </source>
</evidence>
<proteinExistence type="predicted"/>
<dbReference type="PANTHER" id="PTHR45801">
    <property type="entry name" value="OS07G0101800 PROTEIN"/>
    <property type="match status" value="1"/>
</dbReference>
<dbReference type="SUPFAM" id="SSF57667">
    <property type="entry name" value="beta-beta-alpha zinc fingers"/>
    <property type="match status" value="1"/>
</dbReference>
<evidence type="ECO:0000259" key="9">
    <source>
        <dbReference type="PROSITE" id="PS50157"/>
    </source>
</evidence>
<evidence type="ECO:0000313" key="10">
    <source>
        <dbReference type="EMBL" id="THG19276.1"/>
    </source>
</evidence>
<dbReference type="InterPro" id="IPR052426">
    <property type="entry name" value="Plant_dev_regulator"/>
</dbReference>
<evidence type="ECO:0000313" key="11">
    <source>
        <dbReference type="Proteomes" id="UP000306102"/>
    </source>
</evidence>
<evidence type="ECO:0000256" key="1">
    <source>
        <dbReference type="ARBA" id="ARBA00004123"/>
    </source>
</evidence>
<keyword evidence="6" id="KW-0804">Transcription</keyword>
<accession>A0A4S4ESS8</accession>
<evidence type="ECO:0000256" key="3">
    <source>
        <dbReference type="ARBA" id="ARBA00022771"/>
    </source>
</evidence>
<reference evidence="10 11" key="1">
    <citation type="journal article" date="2018" name="Proc. Natl. Acad. Sci. U.S.A.">
        <title>Draft genome sequence of Camellia sinensis var. sinensis provides insights into the evolution of the tea genome and tea quality.</title>
        <authorList>
            <person name="Wei C."/>
            <person name="Yang H."/>
            <person name="Wang S."/>
            <person name="Zhao J."/>
            <person name="Liu C."/>
            <person name="Gao L."/>
            <person name="Xia E."/>
            <person name="Lu Y."/>
            <person name="Tai Y."/>
            <person name="She G."/>
            <person name="Sun J."/>
            <person name="Cao H."/>
            <person name="Tong W."/>
            <person name="Gao Q."/>
            <person name="Li Y."/>
            <person name="Deng W."/>
            <person name="Jiang X."/>
            <person name="Wang W."/>
            <person name="Chen Q."/>
            <person name="Zhang S."/>
            <person name="Li H."/>
            <person name="Wu J."/>
            <person name="Wang P."/>
            <person name="Li P."/>
            <person name="Shi C."/>
            <person name="Zheng F."/>
            <person name="Jian J."/>
            <person name="Huang B."/>
            <person name="Shan D."/>
            <person name="Shi M."/>
            <person name="Fang C."/>
            <person name="Yue Y."/>
            <person name="Li F."/>
            <person name="Li D."/>
            <person name="Wei S."/>
            <person name="Han B."/>
            <person name="Jiang C."/>
            <person name="Yin Y."/>
            <person name="Xia T."/>
            <person name="Zhang Z."/>
            <person name="Bennetzen J.L."/>
            <person name="Zhao S."/>
            <person name="Wan X."/>
        </authorList>
    </citation>
    <scope>NUCLEOTIDE SEQUENCE [LARGE SCALE GENOMIC DNA]</scope>
    <source>
        <strain evidence="11">cv. Shuchazao</strain>
        <tissue evidence="10">Leaf</tissue>
    </source>
</reference>
<keyword evidence="11" id="KW-1185">Reference proteome</keyword>
<dbReference type="SMART" id="SM00355">
    <property type="entry name" value="ZnF_C2H2"/>
    <property type="match status" value="1"/>
</dbReference>
<name>A0A4S4ESS8_CAMSN</name>
<dbReference type="InterPro" id="IPR036236">
    <property type="entry name" value="Znf_C2H2_sf"/>
</dbReference>
<keyword evidence="2" id="KW-0479">Metal-binding</keyword>
<dbReference type="InterPro" id="IPR013087">
    <property type="entry name" value="Znf_C2H2_type"/>
</dbReference>
<keyword evidence="7" id="KW-0539">Nucleus</keyword>
<comment type="subcellular location">
    <subcellularLocation>
        <location evidence="1">Nucleus</location>
    </subcellularLocation>
</comment>
<protein>
    <recommendedName>
        <fullName evidence="9">C2H2-type domain-containing protein</fullName>
    </recommendedName>
</protein>
<dbReference type="PROSITE" id="PS00028">
    <property type="entry name" value="ZINC_FINGER_C2H2_1"/>
    <property type="match status" value="1"/>
</dbReference>
<dbReference type="GO" id="GO:0008270">
    <property type="term" value="F:zinc ion binding"/>
    <property type="evidence" value="ECO:0007669"/>
    <property type="project" value="UniProtKB-KW"/>
</dbReference>
<dbReference type="Gene3D" id="3.30.160.60">
    <property type="entry name" value="Classic Zinc Finger"/>
    <property type="match status" value="1"/>
</dbReference>
<organism evidence="10 11">
    <name type="scientific">Camellia sinensis var. sinensis</name>
    <name type="common">China tea</name>
    <dbReference type="NCBI Taxonomy" id="542762"/>
    <lineage>
        <taxon>Eukaryota</taxon>
        <taxon>Viridiplantae</taxon>
        <taxon>Streptophyta</taxon>
        <taxon>Embryophyta</taxon>
        <taxon>Tracheophyta</taxon>
        <taxon>Spermatophyta</taxon>
        <taxon>Magnoliopsida</taxon>
        <taxon>eudicotyledons</taxon>
        <taxon>Gunneridae</taxon>
        <taxon>Pentapetalae</taxon>
        <taxon>asterids</taxon>
        <taxon>Ericales</taxon>
        <taxon>Theaceae</taxon>
        <taxon>Camellia</taxon>
    </lineage>
</organism>
<evidence type="ECO:0000256" key="7">
    <source>
        <dbReference type="ARBA" id="ARBA00023242"/>
    </source>
</evidence>
<dbReference type="PROSITE" id="PS50157">
    <property type="entry name" value="ZINC_FINGER_C2H2_2"/>
    <property type="match status" value="1"/>
</dbReference>
<dbReference type="EMBL" id="SDRB02002487">
    <property type="protein sequence ID" value="THG19276.1"/>
    <property type="molecule type" value="Genomic_DNA"/>
</dbReference>
<keyword evidence="3 8" id="KW-0863">Zinc-finger</keyword>
<feature type="domain" description="C2H2-type" evidence="9">
    <location>
        <begin position="38"/>
        <end position="65"/>
    </location>
</feature>
<dbReference type="Pfam" id="PF13912">
    <property type="entry name" value="zf-C2H2_6"/>
    <property type="match status" value="1"/>
</dbReference>
<dbReference type="PANTHER" id="PTHR45801:SF110">
    <property type="entry name" value="TRANSCRIPTIONAL REGULATOR SUPERMAN"/>
    <property type="match status" value="1"/>
</dbReference>
<sequence length="256" mass="29140">MEKMNNLRSDKLKERCESNNLSFERDSTCGFSWPHRNYTCSFCKKQFKSAQALGGHMNIHRRERAKLNLPQSPSWDCPKLSFNPNPNPNFSSSSSAARFLPYVSYHSSLTSFSSQSSASTDEENRVLSSGAFFGVGQLKSFAPQEDESRVLKKENIVRLDLEMGDPKEDLDLELRLGESGGKEKKVKHSQTLFLMLLDNHGKTKIELHQDRHQNFTRTSPKSSYDAYNLLCCLKPPRKAVLPSNQDKAEIQRNNNC</sequence>
<dbReference type="GO" id="GO:0005634">
    <property type="term" value="C:nucleus"/>
    <property type="evidence" value="ECO:0007669"/>
    <property type="project" value="UniProtKB-SubCell"/>
</dbReference>
<evidence type="ECO:0000256" key="4">
    <source>
        <dbReference type="ARBA" id="ARBA00022833"/>
    </source>
</evidence>
<evidence type="ECO:0000256" key="5">
    <source>
        <dbReference type="ARBA" id="ARBA00023015"/>
    </source>
</evidence>
<keyword evidence="5" id="KW-0805">Transcription regulation</keyword>
<dbReference type="STRING" id="542762.A0A4S4ESS8"/>
<dbReference type="AlphaFoldDB" id="A0A4S4ESS8"/>
<evidence type="ECO:0000256" key="8">
    <source>
        <dbReference type="PROSITE-ProRule" id="PRU00042"/>
    </source>
</evidence>
<evidence type="ECO:0000256" key="2">
    <source>
        <dbReference type="ARBA" id="ARBA00022723"/>
    </source>
</evidence>
<keyword evidence="4" id="KW-0862">Zinc</keyword>
<comment type="caution">
    <text evidence="10">The sequence shown here is derived from an EMBL/GenBank/DDBJ whole genome shotgun (WGS) entry which is preliminary data.</text>
</comment>
<gene>
    <name evidence="10" type="ORF">TEA_028475</name>
</gene>
<dbReference type="Proteomes" id="UP000306102">
    <property type="component" value="Unassembled WGS sequence"/>
</dbReference>